<sequence>MPVQRVFSLLTGTAVNRHIVCVLSMQLTVVLSDRERQRDPLIHASF</sequence>
<evidence type="ECO:0000313" key="2">
    <source>
        <dbReference type="Proteomes" id="UP000182692"/>
    </source>
</evidence>
<dbReference type="EMBL" id="FOWR01000020">
    <property type="protein sequence ID" value="SFP65838.1"/>
    <property type="molecule type" value="Genomic_DNA"/>
</dbReference>
<accession>A0A1I5S4Z4</accession>
<reference evidence="1 2" key="1">
    <citation type="submission" date="2016-10" db="EMBL/GenBank/DDBJ databases">
        <authorList>
            <person name="de Groot N.N."/>
        </authorList>
    </citation>
    <scope>NUCLEOTIDE SEQUENCE [LARGE SCALE GENOMIC DNA]</scope>
    <source>
        <strain evidence="1 2">DSM 15893</strain>
    </source>
</reference>
<organism evidence="1 2">
    <name type="scientific">Enterovibrio norvegicus DSM 15893</name>
    <dbReference type="NCBI Taxonomy" id="1121869"/>
    <lineage>
        <taxon>Bacteria</taxon>
        <taxon>Pseudomonadati</taxon>
        <taxon>Pseudomonadota</taxon>
        <taxon>Gammaproteobacteria</taxon>
        <taxon>Vibrionales</taxon>
        <taxon>Vibrionaceae</taxon>
        <taxon>Enterovibrio</taxon>
    </lineage>
</organism>
<name>A0A1I5S4Z4_9GAMM</name>
<proteinExistence type="predicted"/>
<protein>
    <submittedName>
        <fullName evidence="1">Uncharacterized protein</fullName>
    </submittedName>
</protein>
<dbReference type="AlphaFoldDB" id="A0A1I5S4Z4"/>
<evidence type="ECO:0000313" key="1">
    <source>
        <dbReference type="EMBL" id="SFP65838.1"/>
    </source>
</evidence>
<gene>
    <name evidence="1" type="ORF">SAMN03084138_02777</name>
</gene>
<dbReference type="Proteomes" id="UP000182692">
    <property type="component" value="Unassembled WGS sequence"/>
</dbReference>